<gene>
    <name evidence="4" type="ORF">NCLIV_027410</name>
</gene>
<feature type="compositionally biased region" description="Basic and acidic residues" evidence="1">
    <location>
        <begin position="810"/>
        <end position="825"/>
    </location>
</feature>
<dbReference type="RefSeq" id="XP_003882984.1">
    <property type="nucleotide sequence ID" value="XM_003882935.1"/>
</dbReference>
<evidence type="ECO:0000256" key="1">
    <source>
        <dbReference type="SAM" id="MobiDB-lite"/>
    </source>
</evidence>
<feature type="region of interest" description="Disordered" evidence="1">
    <location>
        <begin position="450"/>
        <end position="529"/>
    </location>
</feature>
<accession>F0VGV8</accession>
<evidence type="ECO:0000313" key="4">
    <source>
        <dbReference type="EMBL" id="CBZ52952.1"/>
    </source>
</evidence>
<feature type="region of interest" description="Disordered" evidence="1">
    <location>
        <begin position="1"/>
        <end position="55"/>
    </location>
</feature>
<keyword evidence="2" id="KW-0472">Membrane</keyword>
<dbReference type="InParanoid" id="F0VGV8"/>
<dbReference type="Proteomes" id="UP000007494">
    <property type="component" value="Chromosome VIIb"/>
</dbReference>
<protein>
    <recommendedName>
        <fullName evidence="3">ABC1 atypical kinase-like domain-containing protein</fullName>
    </recommendedName>
</protein>
<feature type="transmembrane region" description="Helical" evidence="2">
    <location>
        <begin position="197"/>
        <end position="218"/>
    </location>
</feature>
<dbReference type="VEuPathDB" id="ToxoDB:NCLIV_027410"/>
<name>F0VGV8_NEOCL</name>
<evidence type="ECO:0000259" key="3">
    <source>
        <dbReference type="Pfam" id="PF03109"/>
    </source>
</evidence>
<feature type="domain" description="ABC1 atypical kinase-like" evidence="3">
    <location>
        <begin position="539"/>
        <end position="608"/>
    </location>
</feature>
<dbReference type="AlphaFoldDB" id="F0VGV8"/>
<feature type="compositionally biased region" description="Basic and acidic residues" evidence="1">
    <location>
        <begin position="774"/>
        <end position="803"/>
    </location>
</feature>
<feature type="region of interest" description="Disordered" evidence="1">
    <location>
        <begin position="109"/>
        <end position="132"/>
    </location>
</feature>
<keyword evidence="5" id="KW-1185">Reference proteome</keyword>
<organism evidence="4 5">
    <name type="scientific">Neospora caninum (strain Liverpool)</name>
    <dbReference type="NCBI Taxonomy" id="572307"/>
    <lineage>
        <taxon>Eukaryota</taxon>
        <taxon>Sar</taxon>
        <taxon>Alveolata</taxon>
        <taxon>Apicomplexa</taxon>
        <taxon>Conoidasida</taxon>
        <taxon>Coccidia</taxon>
        <taxon>Eucoccidiorida</taxon>
        <taxon>Eimeriorina</taxon>
        <taxon>Sarcocystidae</taxon>
        <taxon>Neospora</taxon>
    </lineage>
</organism>
<feature type="compositionally biased region" description="Basic and acidic residues" evidence="1">
    <location>
        <begin position="170"/>
        <end position="180"/>
    </location>
</feature>
<dbReference type="InterPro" id="IPR052402">
    <property type="entry name" value="ADCK_kinase"/>
</dbReference>
<dbReference type="InterPro" id="IPR004147">
    <property type="entry name" value="ABC1_dom"/>
</dbReference>
<reference evidence="5" key="1">
    <citation type="journal article" date="2012" name="PLoS Pathog.">
        <title>Comparative genomics of the apicomplexan parasites Toxoplasma gondii and Neospora caninum: Coccidia differing in host range and transmission strategy.</title>
        <authorList>
            <person name="Reid A.J."/>
            <person name="Vermont S.J."/>
            <person name="Cotton J.A."/>
            <person name="Harris D."/>
            <person name="Hill-Cawthorne G.A."/>
            <person name="Konen-Waisman S."/>
            <person name="Latham S.M."/>
            <person name="Mourier T."/>
            <person name="Norton R."/>
            <person name="Quail M.A."/>
            <person name="Sanders M."/>
            <person name="Shanmugam D."/>
            <person name="Sohal A."/>
            <person name="Wasmuth J.D."/>
            <person name="Brunk B."/>
            <person name="Grigg M.E."/>
            <person name="Howard J.C."/>
            <person name="Parkinson J."/>
            <person name="Roos D.S."/>
            <person name="Trees A.J."/>
            <person name="Berriman M."/>
            <person name="Pain A."/>
            <person name="Wastling J.M."/>
        </authorList>
    </citation>
    <scope>NUCLEOTIDE SEQUENCE [LARGE SCALE GENOMIC DNA]</scope>
    <source>
        <strain evidence="5">Liverpool</strain>
    </source>
</reference>
<feature type="compositionally biased region" description="Basic and acidic residues" evidence="1">
    <location>
        <begin position="485"/>
        <end position="521"/>
    </location>
</feature>
<sequence length="1087" mass="114416">MEERRKSACAREQHRQSVKAGDISRPYVRLSASQGSRSSAFSGRLSPSVSAVSAGGRASFSPSASQFRGGFPLFFIPAGRGPAAASQAFGDAADAYFLRHLGTDASVEGEERAVSPVTESSPVRCLSSAPPVGTPESEEEHFLLHLEAEGAGAATPETATDPQEAATSVELRDSKDEGQRQTLTEKLRWTWLLTWKVLQLFAVALPLAICAGVVVLALSGVRHVWGAEETPEGPSDTRRPGRETVQETLERALFQMIGAAASAAGPTYVKCLQPSVDIGRGSPRQEHSFQRQPADGAFAFPHVALLLKSRFGDNWKEELLLDPKPVGSGCIAVVFRGLLRLHVHPDDPTHRRFLSQAFYAFDAPPEDSGPAPPEPATHAQTAGAGAVAVAGTCAGLAAAPGAAGALGSTVSSGALGSTVSSGAAPGVAGALAVGAAALAAEGATKLSEAAVSETQAEDSGGEQRCGKAGGKGERASVAPTRRHCPGLEREDTSSDRVEWSRTDSDGGERKKAGAGPRESDAGSRGVQGSPTEETLWMCVAVKAVKPGTRDSMSADLVILQTLAKIVESLPGMQWLNLSPGAAEFAETMQNQLNLETEARNLLRFRRDFDLPSPSFPSSLSPLSSSSSPPAISTSSSSPSSSSSSPSSSSSSPSSSSSSPSSSSSSISPSSPPSSSLFSPLFLWMASLLPSMPVSDAAPSAPPGVSFPLPVLPLCAPDLLVMTLEEGLPLDLLLRFANERQREKTRAAHTASAGESLPAPRAGRFAAVSASKGTRAKDAHDRKREFDREGRPGTAGDGERERLEQGQGDSVRQDQRREEATGRGDGDAETDAGTSFEAELVRAAKLASRQVDENRERIGLATLHAFLKMLLLNNFLHADLHPGNVLLRRGRSLLPLEPPALHAPCPAEPEDGGAEGSSAGRVGQLQLVFLDSGLAASLDGPDFENFLLLLKAVALARGEQAGRLLVERARRKLADSDAEAFIRAVSDVVKKYHYQDGEGFFLAAAQLGEVFSKMFELSRQHRVVLDSQFANVFLAISILEGVGKQLDPNVDILKTALPYTIQAVKKLYLSKRGRVARGARENVSDEAS</sequence>
<keyword evidence="2" id="KW-1133">Transmembrane helix</keyword>
<dbReference type="eggNOG" id="KOG1236">
    <property type="taxonomic scope" value="Eukaryota"/>
</dbReference>
<dbReference type="GeneID" id="13442982"/>
<dbReference type="PANTHER" id="PTHR45890:SF1">
    <property type="entry name" value="AARF DOMAIN CONTAINING KINASE 2"/>
    <property type="match status" value="1"/>
</dbReference>
<dbReference type="OrthoDB" id="427480at2759"/>
<evidence type="ECO:0000256" key="2">
    <source>
        <dbReference type="SAM" id="Phobius"/>
    </source>
</evidence>
<dbReference type="Pfam" id="PF03109">
    <property type="entry name" value="ABC1"/>
    <property type="match status" value="2"/>
</dbReference>
<keyword evidence="2" id="KW-0812">Transmembrane</keyword>
<evidence type="ECO:0000313" key="5">
    <source>
        <dbReference type="Proteomes" id="UP000007494"/>
    </source>
</evidence>
<feature type="domain" description="ABC1 atypical kinase-like" evidence="3">
    <location>
        <begin position="848"/>
        <end position="946"/>
    </location>
</feature>
<dbReference type="PANTHER" id="PTHR45890">
    <property type="entry name" value="AARF DOMAIN CONTAINING KINASE 2 (PREDICTED)"/>
    <property type="match status" value="1"/>
</dbReference>
<dbReference type="EMBL" id="FR823389">
    <property type="protein sequence ID" value="CBZ52952.1"/>
    <property type="molecule type" value="Genomic_DNA"/>
</dbReference>
<feature type="region of interest" description="Disordered" evidence="1">
    <location>
        <begin position="153"/>
        <end position="180"/>
    </location>
</feature>
<feature type="compositionally biased region" description="Basic and acidic residues" evidence="1">
    <location>
        <begin position="1"/>
        <end position="15"/>
    </location>
</feature>
<feature type="region of interest" description="Disordered" evidence="1">
    <location>
        <begin position="744"/>
        <end position="832"/>
    </location>
</feature>
<feature type="compositionally biased region" description="Low complexity" evidence="1">
    <location>
        <begin position="31"/>
        <end position="55"/>
    </location>
</feature>
<feature type="region of interest" description="Disordered" evidence="1">
    <location>
        <begin position="615"/>
        <end position="671"/>
    </location>
</feature>
<proteinExistence type="predicted"/>